<dbReference type="Proteomes" id="UP000694844">
    <property type="component" value="Chromosome 1"/>
</dbReference>
<evidence type="ECO:0000313" key="3">
    <source>
        <dbReference type="RefSeq" id="XP_022293827.1"/>
    </source>
</evidence>
<dbReference type="KEGG" id="cvn:111104267"/>
<name>A0A8B8AQS0_CRAVI</name>
<dbReference type="OrthoDB" id="6052010at2759"/>
<dbReference type="RefSeq" id="XP_022293827.1">
    <property type="nucleotide sequence ID" value="XM_022438119.1"/>
</dbReference>
<evidence type="ECO:0000256" key="1">
    <source>
        <dbReference type="SAM" id="Phobius"/>
    </source>
</evidence>
<reference evidence="2" key="1">
    <citation type="submission" date="2024-06" db="UniProtKB">
        <authorList>
            <consortium name="RefSeq"/>
        </authorList>
    </citation>
    <scope>NUCLEOTIDE SEQUENCE [LARGE SCALE GENOMIC DNA]</scope>
</reference>
<dbReference type="GeneID" id="111104267"/>
<keyword evidence="1" id="KW-1133">Transmembrane helix</keyword>
<feature type="transmembrane region" description="Helical" evidence="1">
    <location>
        <begin position="112"/>
        <end position="130"/>
    </location>
</feature>
<accession>A0A8B8AQS0</accession>
<keyword evidence="1" id="KW-0472">Membrane</keyword>
<feature type="transmembrane region" description="Helical" evidence="1">
    <location>
        <begin position="150"/>
        <end position="173"/>
    </location>
</feature>
<protein>
    <submittedName>
        <fullName evidence="3">Uncharacterized protein LOC111104267</fullName>
    </submittedName>
</protein>
<feature type="transmembrane region" description="Helical" evidence="1">
    <location>
        <begin position="81"/>
        <end position="100"/>
    </location>
</feature>
<reference evidence="3" key="2">
    <citation type="submission" date="2025-08" db="UniProtKB">
        <authorList>
            <consortium name="RefSeq"/>
        </authorList>
    </citation>
    <scope>IDENTIFICATION</scope>
    <source>
        <tissue evidence="3">Whole sample</tissue>
    </source>
</reference>
<keyword evidence="2" id="KW-1185">Reference proteome</keyword>
<gene>
    <name evidence="3" type="primary">LOC111104267</name>
</gene>
<evidence type="ECO:0000313" key="2">
    <source>
        <dbReference type="Proteomes" id="UP000694844"/>
    </source>
</evidence>
<feature type="transmembrane region" description="Helical" evidence="1">
    <location>
        <begin position="12"/>
        <end position="30"/>
    </location>
</feature>
<dbReference type="AlphaFoldDB" id="A0A8B8AQS0"/>
<sequence>MERKRLKVWDYVALVIVIFAFILQVAGYFLPTWWSYNDPAAKHTVVVSMIGSNENDPQGEKIKTVIEIEGGMEWLFISRTFGAFGILLNSLSLIFHLLYMCLRYDCNRSASIYLMGASSLFILGGAIVFVSLHKELATNLKPDLQTLGFPWVICVLAGIVTIAASIVTAVATIKKANQWDFEDDDDIDFSEVHMRRR</sequence>
<keyword evidence="1" id="KW-0812">Transmembrane</keyword>
<proteinExistence type="predicted"/>
<organism evidence="2 3">
    <name type="scientific">Crassostrea virginica</name>
    <name type="common">Eastern oyster</name>
    <dbReference type="NCBI Taxonomy" id="6565"/>
    <lineage>
        <taxon>Eukaryota</taxon>
        <taxon>Metazoa</taxon>
        <taxon>Spiralia</taxon>
        <taxon>Lophotrochozoa</taxon>
        <taxon>Mollusca</taxon>
        <taxon>Bivalvia</taxon>
        <taxon>Autobranchia</taxon>
        <taxon>Pteriomorphia</taxon>
        <taxon>Ostreida</taxon>
        <taxon>Ostreoidea</taxon>
        <taxon>Ostreidae</taxon>
        <taxon>Crassostrea</taxon>
    </lineage>
</organism>